<keyword evidence="3" id="KW-0560">Oxidoreductase</keyword>
<dbReference type="InterPro" id="IPR036661">
    <property type="entry name" value="Luciferase-like_sf"/>
</dbReference>
<evidence type="ECO:0000256" key="3">
    <source>
        <dbReference type="ARBA" id="ARBA00023002"/>
    </source>
</evidence>
<dbReference type="Pfam" id="PF00296">
    <property type="entry name" value="Bac_luciferase"/>
    <property type="match status" value="1"/>
</dbReference>
<keyword evidence="4" id="KW-0503">Monooxygenase</keyword>
<keyword evidence="2 6" id="KW-0288">FMN</keyword>
<feature type="binding site" evidence="6">
    <location>
        <position position="109"/>
    </location>
    <ligand>
        <name>FMN</name>
        <dbReference type="ChEBI" id="CHEBI:58210"/>
    </ligand>
</feature>
<dbReference type="InterPro" id="IPR016215">
    <property type="entry name" value="NTA_MOA"/>
</dbReference>
<comment type="caution">
    <text evidence="9">The sequence shown here is derived from an EMBL/GenBank/DDBJ whole genome shotgun (WGS) entry which is preliminary data.</text>
</comment>
<evidence type="ECO:0000256" key="7">
    <source>
        <dbReference type="SAM" id="MobiDB-lite"/>
    </source>
</evidence>
<protein>
    <submittedName>
        <fullName evidence="9">Coenzyme F420-dependent N5,N10-methylene tetrahydromethanopterin reductase-related flavin-dependent oxidoreductase</fullName>
    </submittedName>
</protein>
<dbReference type="RefSeq" id="WP_010841757.1">
    <property type="nucleotide sequence ID" value="NZ_AQPW01000005.1"/>
</dbReference>
<feature type="binding site" evidence="6">
    <location>
        <position position="235"/>
    </location>
    <ligand>
        <name>FMN</name>
        <dbReference type="ChEBI" id="CHEBI:58210"/>
    </ligand>
</feature>
<evidence type="ECO:0000256" key="1">
    <source>
        <dbReference type="ARBA" id="ARBA00022630"/>
    </source>
</evidence>
<name>R7YBR3_9ACTN</name>
<dbReference type="AlphaFoldDB" id="R7YBR3"/>
<evidence type="ECO:0000313" key="10">
    <source>
        <dbReference type="Proteomes" id="UP000013569"/>
    </source>
</evidence>
<organism evidence="9 10">
    <name type="scientific">Gordonia terrae C-6</name>
    <dbReference type="NCBI Taxonomy" id="1316928"/>
    <lineage>
        <taxon>Bacteria</taxon>
        <taxon>Bacillati</taxon>
        <taxon>Actinomycetota</taxon>
        <taxon>Actinomycetes</taxon>
        <taxon>Mycobacteriales</taxon>
        <taxon>Gordoniaceae</taxon>
        <taxon>Gordonia</taxon>
    </lineage>
</organism>
<evidence type="ECO:0000256" key="5">
    <source>
        <dbReference type="ARBA" id="ARBA00033748"/>
    </source>
</evidence>
<dbReference type="PIRSF" id="PIRSF000337">
    <property type="entry name" value="NTA_MOA"/>
    <property type="match status" value="1"/>
</dbReference>
<feature type="domain" description="Luciferase-like" evidence="8">
    <location>
        <begin position="31"/>
        <end position="392"/>
    </location>
</feature>
<evidence type="ECO:0000313" key="9">
    <source>
        <dbReference type="EMBL" id="EON33446.1"/>
    </source>
</evidence>
<feature type="binding site" evidence="6">
    <location>
        <position position="159"/>
    </location>
    <ligand>
        <name>FMN</name>
        <dbReference type="ChEBI" id="CHEBI:58210"/>
    </ligand>
</feature>
<evidence type="ECO:0000256" key="4">
    <source>
        <dbReference type="ARBA" id="ARBA00023033"/>
    </source>
</evidence>
<evidence type="ECO:0000256" key="6">
    <source>
        <dbReference type="PIRSR" id="PIRSR000337-1"/>
    </source>
</evidence>
<dbReference type="Gene3D" id="3.20.20.30">
    <property type="entry name" value="Luciferase-like domain"/>
    <property type="match status" value="1"/>
</dbReference>
<dbReference type="PANTHER" id="PTHR30011:SF16">
    <property type="entry name" value="C2H2 FINGER DOMAIN TRANSCRIPTION FACTOR (EUROFUNG)-RELATED"/>
    <property type="match status" value="1"/>
</dbReference>
<proteinExistence type="inferred from homology"/>
<feature type="region of interest" description="Disordered" evidence="7">
    <location>
        <begin position="473"/>
        <end position="514"/>
    </location>
</feature>
<gene>
    <name evidence="9" type="ORF">GTC6_06509</name>
</gene>
<evidence type="ECO:0000256" key="2">
    <source>
        <dbReference type="ARBA" id="ARBA00022643"/>
    </source>
</evidence>
<dbReference type="GO" id="GO:0016705">
    <property type="term" value="F:oxidoreductase activity, acting on paired donors, with incorporation or reduction of molecular oxygen"/>
    <property type="evidence" value="ECO:0007669"/>
    <property type="project" value="InterPro"/>
</dbReference>
<dbReference type="PANTHER" id="PTHR30011">
    <property type="entry name" value="ALKANESULFONATE MONOOXYGENASE-RELATED"/>
    <property type="match status" value="1"/>
</dbReference>
<dbReference type="NCBIfam" id="TIGR03860">
    <property type="entry name" value="FMN_nitrolo"/>
    <property type="match status" value="1"/>
</dbReference>
<accession>R7YBR3</accession>
<feature type="binding site" evidence="6">
    <location>
        <position position="63"/>
    </location>
    <ligand>
        <name>FMN</name>
        <dbReference type="ChEBI" id="CHEBI:58210"/>
    </ligand>
</feature>
<comment type="similarity">
    <text evidence="5">Belongs to the NtaA/SnaA/DszA monooxygenase family.</text>
</comment>
<evidence type="ECO:0000259" key="8">
    <source>
        <dbReference type="Pfam" id="PF00296"/>
    </source>
</evidence>
<dbReference type="InterPro" id="IPR051260">
    <property type="entry name" value="Diverse_substr_monoxygenases"/>
</dbReference>
<dbReference type="Proteomes" id="UP000013569">
    <property type="component" value="Unassembled WGS sequence"/>
</dbReference>
<dbReference type="PATRIC" id="fig|1316928.3.peg.1305"/>
<dbReference type="EMBL" id="AQPW01000005">
    <property type="protein sequence ID" value="EON33446.1"/>
    <property type="molecule type" value="Genomic_DNA"/>
</dbReference>
<sequence length="514" mass="55404">MSEPNTPRKIRFNAFDMNCVAHQSPGLWRHPDDRSWNYNTIDYWVDLARLLETGGFDGLFIADVLGTYDVYAGNDEAAIRQGAQIPVNDPLLLVSAMAHATEHLGFGVTTGTGFEHPYPFARRLSTLDHLTRGRIGWNVVTGYLPAAARNMGADDQLEHDERYNQADEYLTVLYKLWEGSWERDAVLRDREAGIFADPARVHHIGHRGTHFTVPGIHLAEPSPQGSPVIYQAGASPRGRRFAAENAEAIFVAAPTKAILRDVVSKVRDELVLAGRDPYDAKIYTLLTIITDSTPEAARAKAAEYQSYASAEGALVFMSGWMGIDLAGYEIDEPIGNVHSNAIQSAVAAFQQASDTGEEWRVRDIAAWGGIGGMGPVLIGSGDEVAEALQDWVTETDVDGFNVAYAVTPGSFEDIITHVVPALERRGLYDRSYVPGTLRHKLFGRGDQLPENHRGSTYRVGGVNSTIDDSIRVTGAGSGASGPNVTGAGSGASGPNVTDAGSGAELIGAAEGKLR</sequence>
<dbReference type="GO" id="GO:0004497">
    <property type="term" value="F:monooxygenase activity"/>
    <property type="evidence" value="ECO:0007669"/>
    <property type="project" value="UniProtKB-KW"/>
</dbReference>
<feature type="binding site" evidence="6">
    <location>
        <position position="163"/>
    </location>
    <ligand>
        <name>FMN</name>
        <dbReference type="ChEBI" id="CHEBI:58210"/>
    </ligand>
</feature>
<dbReference type="SUPFAM" id="SSF51679">
    <property type="entry name" value="Bacterial luciferase-like"/>
    <property type="match status" value="1"/>
</dbReference>
<reference evidence="9 10" key="1">
    <citation type="journal article" date="2013" name="Genome Announc.">
        <title>Draft Genome Sequence of a Benzothiophene-Desulfurizing Bacterium, Gordona terrae Strain C-6.</title>
        <authorList>
            <person name="Wang W."/>
            <person name="Ma T."/>
            <person name="Ren Y."/>
            <person name="Li G."/>
        </authorList>
    </citation>
    <scope>NUCLEOTIDE SEQUENCE [LARGE SCALE GENOMIC DNA]</scope>
    <source>
        <strain evidence="9 10">C-6</strain>
    </source>
</reference>
<keyword evidence="1 6" id="KW-0285">Flavoprotein</keyword>
<dbReference type="InterPro" id="IPR011251">
    <property type="entry name" value="Luciferase-like_dom"/>
</dbReference>